<evidence type="ECO:0000313" key="2">
    <source>
        <dbReference type="EMBL" id="SEL64680.1"/>
    </source>
</evidence>
<evidence type="ECO:0000256" key="1">
    <source>
        <dbReference type="SAM" id="Phobius"/>
    </source>
</evidence>
<dbReference type="Proteomes" id="UP000185766">
    <property type="component" value="Unassembled WGS sequence"/>
</dbReference>
<feature type="transmembrane region" description="Helical" evidence="1">
    <location>
        <begin position="76"/>
        <end position="97"/>
    </location>
</feature>
<keyword evidence="3" id="KW-1185">Reference proteome</keyword>
<organism evidence="2 3">
    <name type="scientific">Atopomonas hussainii</name>
    <dbReference type="NCBI Taxonomy" id="1429083"/>
    <lineage>
        <taxon>Bacteria</taxon>
        <taxon>Pseudomonadati</taxon>
        <taxon>Pseudomonadota</taxon>
        <taxon>Gammaproteobacteria</taxon>
        <taxon>Pseudomonadales</taxon>
        <taxon>Pseudomonadaceae</taxon>
        <taxon>Atopomonas</taxon>
    </lineage>
</organism>
<dbReference type="AlphaFoldDB" id="A0A1H7RWK3"/>
<keyword evidence="1" id="KW-1133">Transmembrane helix</keyword>
<feature type="transmembrane region" description="Helical" evidence="1">
    <location>
        <begin position="24"/>
        <end position="42"/>
    </location>
</feature>
<dbReference type="EMBL" id="FOAS01000016">
    <property type="protein sequence ID" value="SEL64680.1"/>
    <property type="molecule type" value="Genomic_DNA"/>
</dbReference>
<gene>
    <name evidence="2" type="ORF">SAMN05216214_11642</name>
</gene>
<keyword evidence="1" id="KW-0472">Membrane</keyword>
<sequence>MGQVGQVMSLQVFWSLLQSYPNQVVNGLALFFAVAGSWLWLATQWREYQADRLQALVESRGLVYMADGDKQRLNRFFYGFGAVSLALGLGLSVLSTYL</sequence>
<name>A0A1H7RWK3_9GAMM</name>
<reference evidence="2 3" key="1">
    <citation type="submission" date="2016-10" db="EMBL/GenBank/DDBJ databases">
        <authorList>
            <person name="de Groot N.N."/>
        </authorList>
    </citation>
    <scope>NUCLEOTIDE SEQUENCE [LARGE SCALE GENOMIC DNA]</scope>
    <source>
        <strain evidence="2 3">JCM 19513</strain>
    </source>
</reference>
<keyword evidence="1" id="KW-0812">Transmembrane</keyword>
<accession>A0A1H7RWK3</accession>
<protein>
    <submittedName>
        <fullName evidence="2">Uncharacterized protein</fullName>
    </submittedName>
</protein>
<evidence type="ECO:0000313" key="3">
    <source>
        <dbReference type="Proteomes" id="UP000185766"/>
    </source>
</evidence>
<proteinExistence type="predicted"/>